<feature type="transmembrane region" description="Helical" evidence="7">
    <location>
        <begin position="42"/>
        <end position="61"/>
    </location>
</feature>
<protein>
    <recommendedName>
        <fullName evidence="7">Phosphatidylglycerol--prolipoprotein diacylglyceryl transferase</fullName>
        <ecNumber evidence="7">2.5.1.145</ecNumber>
    </recommendedName>
</protein>
<dbReference type="NCBIfam" id="TIGR00544">
    <property type="entry name" value="lgt"/>
    <property type="match status" value="1"/>
</dbReference>
<feature type="binding site" evidence="7">
    <location>
        <position position="154"/>
    </location>
    <ligand>
        <name>a 1,2-diacyl-sn-glycero-3-phospho-(1'-sn-glycerol)</name>
        <dbReference type="ChEBI" id="CHEBI:64716"/>
    </ligand>
</feature>
<evidence type="ECO:0000256" key="1">
    <source>
        <dbReference type="ARBA" id="ARBA00007150"/>
    </source>
</evidence>
<evidence type="ECO:0000256" key="7">
    <source>
        <dbReference type="HAMAP-Rule" id="MF_01147"/>
    </source>
</evidence>
<comment type="catalytic activity">
    <reaction evidence="7">
        <text>L-cysteinyl-[prolipoprotein] + a 1,2-diacyl-sn-glycero-3-phospho-(1'-sn-glycerol) = an S-1,2-diacyl-sn-glyceryl-L-cysteinyl-[prolipoprotein] + sn-glycerol 1-phosphate + H(+)</text>
        <dbReference type="Rhea" id="RHEA:56712"/>
        <dbReference type="Rhea" id="RHEA-COMP:14679"/>
        <dbReference type="Rhea" id="RHEA-COMP:14680"/>
        <dbReference type="ChEBI" id="CHEBI:15378"/>
        <dbReference type="ChEBI" id="CHEBI:29950"/>
        <dbReference type="ChEBI" id="CHEBI:57685"/>
        <dbReference type="ChEBI" id="CHEBI:64716"/>
        <dbReference type="ChEBI" id="CHEBI:140658"/>
        <dbReference type="EC" id="2.5.1.145"/>
    </reaction>
</comment>
<evidence type="ECO:0000313" key="8">
    <source>
        <dbReference type="EMBL" id="PWU23049.1"/>
    </source>
</evidence>
<dbReference type="Proteomes" id="UP000246104">
    <property type="component" value="Unassembled WGS sequence"/>
</dbReference>
<sequence>MISFFSFFHLYGLLIGLGVVVGYMIVERQSRYFEIDPQWMDRLFFFVAIPTLIGARVYHLITDWQLYTHASFIDLIAVWRGGLGFLGAIGGGLVGLLFFVFFTHKEISRTEKEIFNPSADGQFSISKRISKVTFLFTILDLLSFGIPIAQAIGRLGNYVNGELYGLPTTLPWGIMINGQRYHPLFAYEAILNVVLFFCLLRLSRGSLKSSTPPSLPSTRGGNSRGLLALGKGQYFSLYLFGYGLIRFWLEYLRIDTARMNGVLGMISIAQWVCVGLMIGGLTLFWIRRHAPRKEWDWSLE</sequence>
<dbReference type="PANTHER" id="PTHR30589">
    <property type="entry name" value="PROLIPOPROTEIN DIACYLGLYCERYL TRANSFERASE"/>
    <property type="match status" value="1"/>
</dbReference>
<evidence type="ECO:0000256" key="6">
    <source>
        <dbReference type="ARBA" id="ARBA00023136"/>
    </source>
</evidence>
<feature type="transmembrane region" description="Helical" evidence="7">
    <location>
        <begin position="184"/>
        <end position="202"/>
    </location>
</feature>
<keyword evidence="3 7" id="KW-0808">Transferase</keyword>
<feature type="transmembrane region" description="Helical" evidence="7">
    <location>
        <begin position="232"/>
        <end position="249"/>
    </location>
</feature>
<keyword evidence="2 7" id="KW-1003">Cell membrane</keyword>
<keyword evidence="8" id="KW-0449">Lipoprotein</keyword>
<gene>
    <name evidence="7 8" type="primary">lgt</name>
    <name evidence="8" type="ORF">C5B42_04240</name>
</gene>
<evidence type="ECO:0000256" key="2">
    <source>
        <dbReference type="ARBA" id="ARBA00022475"/>
    </source>
</evidence>
<comment type="similarity">
    <text evidence="1 7">Belongs to the Lgt family.</text>
</comment>
<proteinExistence type="inferred from homology"/>
<dbReference type="HAMAP" id="MF_01147">
    <property type="entry name" value="Lgt"/>
    <property type="match status" value="1"/>
</dbReference>
<comment type="function">
    <text evidence="7">Catalyzes the transfer of the diacylglyceryl group from phosphatidylglycerol to the sulfhydryl group of the N-terminal cysteine of a prolipoprotein, the first step in the formation of mature lipoproteins.</text>
</comment>
<evidence type="ECO:0000256" key="4">
    <source>
        <dbReference type="ARBA" id="ARBA00022692"/>
    </source>
</evidence>
<dbReference type="UniPathway" id="UPA00664"/>
<accession>A0A317JMY8</accession>
<dbReference type="GO" id="GO:0042158">
    <property type="term" value="P:lipoprotein biosynthetic process"/>
    <property type="evidence" value="ECO:0007669"/>
    <property type="project" value="UniProtKB-UniRule"/>
</dbReference>
<keyword evidence="4 7" id="KW-0812">Transmembrane</keyword>
<dbReference type="InterPro" id="IPR001640">
    <property type="entry name" value="Lgt"/>
</dbReference>
<dbReference type="EMBL" id="PSRQ01000047">
    <property type="protein sequence ID" value="PWU23049.1"/>
    <property type="molecule type" value="Genomic_DNA"/>
</dbReference>
<dbReference type="Pfam" id="PF01790">
    <property type="entry name" value="LGT"/>
    <property type="match status" value="2"/>
</dbReference>
<feature type="transmembrane region" description="Helical" evidence="7">
    <location>
        <begin position="6"/>
        <end position="26"/>
    </location>
</feature>
<organism evidence="8 9">
    <name type="scientific">Candidatus Cerribacteria bacterium 'Amazon FNV 2010 28 9'</name>
    <dbReference type="NCBI Taxonomy" id="2081795"/>
    <lineage>
        <taxon>Bacteria</taxon>
        <taxon>Candidatus Cerribacteria</taxon>
    </lineage>
</organism>
<feature type="transmembrane region" description="Helical" evidence="7">
    <location>
        <begin position="261"/>
        <end position="286"/>
    </location>
</feature>
<comment type="subcellular location">
    <subcellularLocation>
        <location evidence="7">Cell membrane</location>
        <topology evidence="7">Multi-pass membrane protein</topology>
    </subcellularLocation>
</comment>
<dbReference type="PANTHER" id="PTHR30589:SF0">
    <property type="entry name" value="PHOSPHATIDYLGLYCEROL--PROLIPOPROTEIN DIACYLGLYCERYL TRANSFERASE"/>
    <property type="match status" value="1"/>
</dbReference>
<dbReference type="EC" id="2.5.1.145" evidence="7"/>
<dbReference type="GO" id="GO:0005886">
    <property type="term" value="C:plasma membrane"/>
    <property type="evidence" value="ECO:0007669"/>
    <property type="project" value="UniProtKB-SubCell"/>
</dbReference>
<evidence type="ECO:0000313" key="9">
    <source>
        <dbReference type="Proteomes" id="UP000246104"/>
    </source>
</evidence>
<dbReference type="PROSITE" id="PS01311">
    <property type="entry name" value="LGT"/>
    <property type="match status" value="1"/>
</dbReference>
<evidence type="ECO:0000256" key="3">
    <source>
        <dbReference type="ARBA" id="ARBA00022679"/>
    </source>
</evidence>
<dbReference type="GO" id="GO:0008961">
    <property type="term" value="F:phosphatidylglycerol-prolipoprotein diacylglyceryl transferase activity"/>
    <property type="evidence" value="ECO:0007669"/>
    <property type="project" value="UniProtKB-UniRule"/>
</dbReference>
<dbReference type="AlphaFoldDB" id="A0A317JMY8"/>
<keyword evidence="5 7" id="KW-1133">Transmembrane helix</keyword>
<comment type="pathway">
    <text evidence="7">Protein modification; lipoprotein biosynthesis (diacylglyceryl transfer).</text>
</comment>
<name>A0A317JMY8_9BACT</name>
<reference evidence="8 9" key="1">
    <citation type="submission" date="2018-02" db="EMBL/GenBank/DDBJ databases">
        <title>Genomic Reconstructions from Amazon Rainforest and Pasture Soil Reveal Novel Insights into the Physiology of Candidate Phyla in Tropical Sites.</title>
        <authorList>
            <person name="Kroeger M.E."/>
            <person name="Delmont T."/>
            <person name="Eren A.M."/>
            <person name="Guo J."/>
            <person name="Meyer K.M."/>
            <person name="Khan K."/>
            <person name="Rodrigues J.L.M."/>
            <person name="Bohannan B.J.M."/>
            <person name="Tringe S."/>
            <person name="Borges C.D."/>
            <person name="Tiedje J."/>
            <person name="Tsai S.M."/>
            <person name="Nusslein K."/>
        </authorList>
    </citation>
    <scope>NUCLEOTIDE SEQUENCE [LARGE SCALE GENOMIC DNA]</scope>
    <source>
        <strain evidence="8">Amazon FNV 2010 28 9</strain>
    </source>
</reference>
<feature type="transmembrane region" description="Helical" evidence="7">
    <location>
        <begin position="132"/>
        <end position="153"/>
    </location>
</feature>
<comment type="caution">
    <text evidence="8">The sequence shown here is derived from an EMBL/GenBank/DDBJ whole genome shotgun (WGS) entry which is preliminary data.</text>
</comment>
<keyword evidence="6 7" id="KW-0472">Membrane</keyword>
<evidence type="ECO:0000256" key="5">
    <source>
        <dbReference type="ARBA" id="ARBA00022989"/>
    </source>
</evidence>
<feature type="transmembrane region" description="Helical" evidence="7">
    <location>
        <begin position="81"/>
        <end position="102"/>
    </location>
</feature>